<proteinExistence type="predicted"/>
<organism evidence="2 3">
    <name type="scientific">Toxocara canis</name>
    <name type="common">Canine roundworm</name>
    <dbReference type="NCBI Taxonomy" id="6265"/>
    <lineage>
        <taxon>Eukaryota</taxon>
        <taxon>Metazoa</taxon>
        <taxon>Ecdysozoa</taxon>
        <taxon>Nematoda</taxon>
        <taxon>Chromadorea</taxon>
        <taxon>Rhabditida</taxon>
        <taxon>Spirurina</taxon>
        <taxon>Ascaridomorpha</taxon>
        <taxon>Ascaridoidea</taxon>
        <taxon>Toxocaridae</taxon>
        <taxon>Toxocara</taxon>
    </lineage>
</organism>
<evidence type="ECO:0000313" key="3">
    <source>
        <dbReference type="WBParaSite" id="TCNE_0001578501-mRNA-1"/>
    </source>
</evidence>
<reference evidence="3" key="1">
    <citation type="submission" date="2016-06" db="UniProtKB">
        <authorList>
            <consortium name="WormBaseParasite"/>
        </authorList>
    </citation>
    <scope>IDENTIFICATION</scope>
</reference>
<dbReference type="EMBL" id="UYWY01023091">
    <property type="protein sequence ID" value="VDM47105.1"/>
    <property type="molecule type" value="Genomic_DNA"/>
</dbReference>
<protein>
    <submittedName>
        <fullName evidence="1 3">Uncharacterized protein</fullName>
    </submittedName>
</protein>
<evidence type="ECO:0000313" key="2">
    <source>
        <dbReference type="Proteomes" id="UP000050794"/>
    </source>
</evidence>
<accession>A0A183V4W4</accession>
<dbReference type="AlphaFoldDB" id="A0A183V4W4"/>
<reference evidence="1 2" key="2">
    <citation type="submission" date="2018-11" db="EMBL/GenBank/DDBJ databases">
        <authorList>
            <consortium name="Pathogen Informatics"/>
        </authorList>
    </citation>
    <scope>NUCLEOTIDE SEQUENCE [LARGE SCALE GENOMIC DNA]</scope>
</reference>
<dbReference type="WBParaSite" id="TCNE_0001578501-mRNA-1">
    <property type="protein sequence ID" value="TCNE_0001578501-mRNA-1"/>
    <property type="gene ID" value="TCNE_0001578501"/>
</dbReference>
<evidence type="ECO:0000313" key="1">
    <source>
        <dbReference type="EMBL" id="VDM47105.1"/>
    </source>
</evidence>
<dbReference type="Proteomes" id="UP000050794">
    <property type="component" value="Unassembled WGS sequence"/>
</dbReference>
<sequence>MQDRVAEVRNGRILHLNRLSMRQSLLTLYNGIRRWVVLPVQVRNNAQMVLRRSGTPFLSRCCNRLIHPTHRRRVVAHRRRYVHQSPILHPSCVHHPIHNRRLHITNICGQQPV</sequence>
<name>A0A183V4W4_TOXCA</name>
<keyword evidence="2" id="KW-1185">Reference proteome</keyword>
<gene>
    <name evidence="1" type="ORF">TCNE_LOCUS15784</name>
</gene>